<organism evidence="9 10">
    <name type="scientific">Lasallia pustulata</name>
    <dbReference type="NCBI Taxonomy" id="136370"/>
    <lineage>
        <taxon>Eukaryota</taxon>
        <taxon>Fungi</taxon>
        <taxon>Dikarya</taxon>
        <taxon>Ascomycota</taxon>
        <taxon>Pezizomycotina</taxon>
        <taxon>Lecanoromycetes</taxon>
        <taxon>OSLEUM clade</taxon>
        <taxon>Umbilicariomycetidae</taxon>
        <taxon>Umbilicariales</taxon>
        <taxon>Umbilicariaceae</taxon>
        <taxon>Lasallia</taxon>
    </lineage>
</organism>
<evidence type="ECO:0000256" key="4">
    <source>
        <dbReference type="ARBA" id="ARBA00023125"/>
    </source>
</evidence>
<dbReference type="InterPro" id="IPR003173">
    <property type="entry name" value="PC4_C"/>
</dbReference>
<evidence type="ECO:0000313" key="10">
    <source>
        <dbReference type="Proteomes" id="UP000324767"/>
    </source>
</evidence>
<reference evidence="9 10" key="1">
    <citation type="submission" date="2019-09" db="EMBL/GenBank/DDBJ databases">
        <title>The hologenome of the rock-dwelling lichen Lasallia pustulata.</title>
        <authorList>
            <person name="Greshake Tzovaras B."/>
            <person name="Segers F."/>
            <person name="Bicker A."/>
            <person name="Dal Grande F."/>
            <person name="Otte J."/>
            <person name="Hankeln T."/>
            <person name="Schmitt I."/>
            <person name="Ebersberger I."/>
        </authorList>
    </citation>
    <scope>NUCLEOTIDE SEQUENCE [LARGE SCALE GENOMIC DNA]</scope>
    <source>
        <strain evidence="9">A1-1</strain>
    </source>
</reference>
<evidence type="ECO:0000256" key="1">
    <source>
        <dbReference type="ARBA" id="ARBA00004123"/>
    </source>
</evidence>
<evidence type="ECO:0000256" key="3">
    <source>
        <dbReference type="ARBA" id="ARBA00023015"/>
    </source>
</evidence>
<dbReference type="GO" id="GO:0003713">
    <property type="term" value="F:transcription coactivator activity"/>
    <property type="evidence" value="ECO:0007669"/>
    <property type="project" value="InterPro"/>
</dbReference>
<dbReference type="Proteomes" id="UP000324767">
    <property type="component" value="Unassembled WGS sequence"/>
</dbReference>
<keyword evidence="5" id="KW-0804">Transcription</keyword>
<evidence type="ECO:0000256" key="2">
    <source>
        <dbReference type="ARBA" id="ARBA00009001"/>
    </source>
</evidence>
<dbReference type="Gene3D" id="2.30.31.10">
    <property type="entry name" value="Transcriptional Coactivator Pc4, Chain A"/>
    <property type="match status" value="1"/>
</dbReference>
<keyword evidence="3" id="KW-0805">Transcription regulation</keyword>
<dbReference type="InterPro" id="IPR009044">
    <property type="entry name" value="ssDNA-bd_transcriptional_reg"/>
</dbReference>
<gene>
    <name evidence="9" type="ORF">FRX48_03101</name>
</gene>
<evidence type="ECO:0000256" key="6">
    <source>
        <dbReference type="ARBA" id="ARBA00023242"/>
    </source>
</evidence>
<protein>
    <submittedName>
        <fullName evidence="9">RNA polymerase II transcriptional</fullName>
    </submittedName>
</protein>
<feature type="region of interest" description="Disordered" evidence="7">
    <location>
        <begin position="125"/>
        <end position="175"/>
    </location>
</feature>
<keyword evidence="6" id="KW-0539">Nucleus</keyword>
<comment type="similarity">
    <text evidence="2">Belongs to the transcriptional coactivator PC4 family.</text>
</comment>
<evidence type="ECO:0000256" key="5">
    <source>
        <dbReference type="ARBA" id="ARBA00023163"/>
    </source>
</evidence>
<comment type="caution">
    <text evidence="9">The sequence shown here is derived from an EMBL/GenBank/DDBJ whole genome shotgun (WGS) entry which is preliminary data.</text>
</comment>
<feature type="region of interest" description="Disordered" evidence="7">
    <location>
        <begin position="1"/>
        <end position="46"/>
    </location>
</feature>
<evidence type="ECO:0000313" key="9">
    <source>
        <dbReference type="EMBL" id="KAA6413355.1"/>
    </source>
</evidence>
<feature type="compositionally biased region" description="Acidic residues" evidence="7">
    <location>
        <begin position="135"/>
        <end position="147"/>
    </location>
</feature>
<dbReference type="PANTHER" id="PTHR13215">
    <property type="entry name" value="RNA POLYMERASE II TRANSCRIPTIONAL COACTIVATOR"/>
    <property type="match status" value="1"/>
</dbReference>
<name>A0A5M8PXA8_9LECA</name>
<evidence type="ECO:0000259" key="8">
    <source>
        <dbReference type="Pfam" id="PF02229"/>
    </source>
</evidence>
<dbReference type="Pfam" id="PF02229">
    <property type="entry name" value="PC4"/>
    <property type="match status" value="1"/>
</dbReference>
<feature type="compositionally biased region" description="Basic and acidic residues" evidence="7">
    <location>
        <begin position="148"/>
        <end position="157"/>
    </location>
</feature>
<dbReference type="GO" id="GO:0060261">
    <property type="term" value="P:positive regulation of transcription initiation by RNA polymerase II"/>
    <property type="evidence" value="ECO:0007669"/>
    <property type="project" value="InterPro"/>
</dbReference>
<dbReference type="InterPro" id="IPR045125">
    <property type="entry name" value="Sub1/Tcp4-like"/>
</dbReference>
<dbReference type="AlphaFoldDB" id="A0A5M8PXA8"/>
<sequence>MAPKKRAPPAAADEYSSDGGFVANDSEEGRPRAKKVKTGKSASAGVGKGAKGVAVALPGKKRVTVSEFKGKMLVSVREFYEKEGQMLPGKKGIALPVDQFSAIIKLLPHIESVLKDKGIEVARPVYDAAGGDGDEKGEEEKEEIDEGETGKAQEKAGKGTKRKKNFEATSEEEGV</sequence>
<dbReference type="GO" id="GO:0003677">
    <property type="term" value="F:DNA binding"/>
    <property type="evidence" value="ECO:0007669"/>
    <property type="project" value="UniProtKB-KW"/>
</dbReference>
<dbReference type="GO" id="GO:0005634">
    <property type="term" value="C:nucleus"/>
    <property type="evidence" value="ECO:0007669"/>
    <property type="project" value="UniProtKB-SubCell"/>
</dbReference>
<feature type="domain" description="Transcriptional coactivator p15 (PC4) C-terminal" evidence="8">
    <location>
        <begin position="57"/>
        <end position="105"/>
    </location>
</feature>
<dbReference type="SUPFAM" id="SSF54447">
    <property type="entry name" value="ssDNA-binding transcriptional regulator domain"/>
    <property type="match status" value="1"/>
</dbReference>
<dbReference type="OrthoDB" id="2505440at2759"/>
<accession>A0A5M8PXA8</accession>
<keyword evidence="4" id="KW-0238">DNA-binding</keyword>
<evidence type="ECO:0000256" key="7">
    <source>
        <dbReference type="SAM" id="MobiDB-lite"/>
    </source>
</evidence>
<dbReference type="EMBL" id="VXIT01000004">
    <property type="protein sequence ID" value="KAA6413355.1"/>
    <property type="molecule type" value="Genomic_DNA"/>
</dbReference>
<comment type="subcellular location">
    <subcellularLocation>
        <location evidence="1">Nucleus</location>
    </subcellularLocation>
</comment>
<proteinExistence type="inferred from homology"/>